<accession>A0A4Z2FSR0</accession>
<reference evidence="2 3" key="1">
    <citation type="submission" date="2019-03" db="EMBL/GenBank/DDBJ databases">
        <title>First draft genome of Liparis tanakae, snailfish: a comprehensive survey of snailfish specific genes.</title>
        <authorList>
            <person name="Kim W."/>
            <person name="Song I."/>
            <person name="Jeong J.-H."/>
            <person name="Kim D."/>
            <person name="Kim S."/>
            <person name="Ryu S."/>
            <person name="Song J.Y."/>
            <person name="Lee S.K."/>
        </authorList>
    </citation>
    <scope>NUCLEOTIDE SEQUENCE [LARGE SCALE GENOMIC DNA]</scope>
    <source>
        <tissue evidence="2">Muscle</tissue>
    </source>
</reference>
<name>A0A4Z2FSR0_9TELE</name>
<protein>
    <submittedName>
        <fullName evidence="2">Uncharacterized protein</fullName>
    </submittedName>
</protein>
<feature type="compositionally biased region" description="Basic and acidic residues" evidence="1">
    <location>
        <begin position="151"/>
        <end position="165"/>
    </location>
</feature>
<feature type="region of interest" description="Disordered" evidence="1">
    <location>
        <begin position="1"/>
        <end position="184"/>
    </location>
</feature>
<comment type="caution">
    <text evidence="2">The sequence shown here is derived from an EMBL/GenBank/DDBJ whole genome shotgun (WGS) entry which is preliminary data.</text>
</comment>
<dbReference type="EMBL" id="SRLO01000965">
    <property type="protein sequence ID" value="TNN43432.1"/>
    <property type="molecule type" value="Genomic_DNA"/>
</dbReference>
<dbReference type="AlphaFoldDB" id="A0A4Z2FSR0"/>
<feature type="compositionally biased region" description="Basic and acidic residues" evidence="1">
    <location>
        <begin position="113"/>
        <end position="136"/>
    </location>
</feature>
<evidence type="ECO:0000256" key="1">
    <source>
        <dbReference type="SAM" id="MobiDB-lite"/>
    </source>
</evidence>
<dbReference type="Proteomes" id="UP000314294">
    <property type="component" value="Unassembled WGS sequence"/>
</dbReference>
<sequence>MTRPKNDRSALTGGQQPSEGRLQGKTLVARTDTGSSLTRPPLALGSGKKGRMSLRGRREGPRKERRAEEGEKDRGRREGPREEGALYLSQQVVHGVAGSFVVAAEDSQQPQDADLRTESGERRSSEQGASRGHEELPQLVDFSHDVNSTESRLEEQTSTELDARSSRSISGARSLHISAEPMQASVHRARDCTNWLL</sequence>
<proteinExistence type="predicted"/>
<evidence type="ECO:0000313" key="2">
    <source>
        <dbReference type="EMBL" id="TNN43432.1"/>
    </source>
</evidence>
<organism evidence="2 3">
    <name type="scientific">Liparis tanakae</name>
    <name type="common">Tanaka's snailfish</name>
    <dbReference type="NCBI Taxonomy" id="230148"/>
    <lineage>
        <taxon>Eukaryota</taxon>
        <taxon>Metazoa</taxon>
        <taxon>Chordata</taxon>
        <taxon>Craniata</taxon>
        <taxon>Vertebrata</taxon>
        <taxon>Euteleostomi</taxon>
        <taxon>Actinopterygii</taxon>
        <taxon>Neopterygii</taxon>
        <taxon>Teleostei</taxon>
        <taxon>Neoteleostei</taxon>
        <taxon>Acanthomorphata</taxon>
        <taxon>Eupercaria</taxon>
        <taxon>Perciformes</taxon>
        <taxon>Cottioidei</taxon>
        <taxon>Cottales</taxon>
        <taxon>Liparidae</taxon>
        <taxon>Liparis</taxon>
    </lineage>
</organism>
<keyword evidence="3" id="KW-1185">Reference proteome</keyword>
<feature type="compositionally biased region" description="Basic and acidic residues" evidence="1">
    <location>
        <begin position="56"/>
        <end position="84"/>
    </location>
</feature>
<evidence type="ECO:0000313" key="3">
    <source>
        <dbReference type="Proteomes" id="UP000314294"/>
    </source>
</evidence>
<gene>
    <name evidence="2" type="ORF">EYF80_046361</name>
</gene>